<name>A0A0G1WRA0_9BACT</name>
<comment type="caution">
    <text evidence="1">The sequence shown here is derived from an EMBL/GenBank/DDBJ whole genome shotgun (WGS) entry which is preliminary data.</text>
</comment>
<accession>A0A0G1WRA0</accession>
<gene>
    <name evidence="1" type="ORF">UY61_C0009G0006</name>
</gene>
<dbReference type="EMBL" id="LCQQ01000009">
    <property type="protein sequence ID" value="KKW21311.1"/>
    <property type="molecule type" value="Genomic_DNA"/>
</dbReference>
<sequence length="30" mass="3517">MTMQNSKLGDSRIYREAAFDAAERYLNFAF</sequence>
<dbReference type="AlphaFoldDB" id="A0A0G1WRA0"/>
<evidence type="ECO:0000313" key="2">
    <source>
        <dbReference type="Proteomes" id="UP000034201"/>
    </source>
</evidence>
<protein>
    <submittedName>
        <fullName evidence="1">Uncharacterized protein</fullName>
    </submittedName>
</protein>
<evidence type="ECO:0000313" key="1">
    <source>
        <dbReference type="EMBL" id="KKW21311.1"/>
    </source>
</evidence>
<organism evidence="1 2">
    <name type="scientific">Candidatus Adlerbacteria bacterium GW2011_GWC1_50_9</name>
    <dbReference type="NCBI Taxonomy" id="1618608"/>
    <lineage>
        <taxon>Bacteria</taxon>
        <taxon>Candidatus Adleribacteriota</taxon>
    </lineage>
</organism>
<proteinExistence type="predicted"/>
<dbReference type="Proteomes" id="UP000034201">
    <property type="component" value="Unassembled WGS sequence"/>
</dbReference>
<reference evidence="1 2" key="1">
    <citation type="journal article" date="2015" name="Nature">
        <title>rRNA introns, odd ribosomes, and small enigmatic genomes across a large radiation of phyla.</title>
        <authorList>
            <person name="Brown C.T."/>
            <person name="Hug L.A."/>
            <person name="Thomas B.C."/>
            <person name="Sharon I."/>
            <person name="Castelle C.J."/>
            <person name="Singh A."/>
            <person name="Wilkins M.J."/>
            <person name="Williams K.H."/>
            <person name="Banfield J.F."/>
        </authorList>
    </citation>
    <scope>NUCLEOTIDE SEQUENCE [LARGE SCALE GENOMIC DNA]</scope>
</reference>